<name>F8NLB7_SERL9</name>
<dbReference type="HOGENOM" id="CLU_2265353_0_0_1"/>
<dbReference type="Proteomes" id="UP000008064">
    <property type="component" value="Unassembled WGS sequence"/>
</dbReference>
<dbReference type="RefSeq" id="XP_007314364.1">
    <property type="nucleotide sequence ID" value="XM_007314302.1"/>
</dbReference>
<feature type="compositionally biased region" description="Polar residues" evidence="1">
    <location>
        <begin position="1"/>
        <end position="18"/>
    </location>
</feature>
<sequence length="103" mass="11110">MDLDTLATTLSNDPTLQDNSDDDALGSDPIEIEDILPNACRKEADHDTAIIAAQPAGLFDTMLLPDVPAHHGASVTNKLDKAEIQLQALLMKELKYTVVDNTP</sequence>
<dbReference type="GeneID" id="18814284"/>
<proteinExistence type="predicted"/>
<feature type="region of interest" description="Disordered" evidence="1">
    <location>
        <begin position="1"/>
        <end position="27"/>
    </location>
</feature>
<accession>F8NLB7</accession>
<gene>
    <name evidence="2" type="ORF">SERLADRAFT_434020</name>
</gene>
<evidence type="ECO:0000256" key="1">
    <source>
        <dbReference type="SAM" id="MobiDB-lite"/>
    </source>
</evidence>
<dbReference type="EMBL" id="GL945430">
    <property type="protein sequence ID" value="EGO28165.1"/>
    <property type="molecule type" value="Genomic_DNA"/>
</dbReference>
<organism>
    <name type="scientific">Serpula lacrymans var. lacrymans (strain S7.9)</name>
    <name type="common">Dry rot fungus</name>
    <dbReference type="NCBI Taxonomy" id="578457"/>
    <lineage>
        <taxon>Eukaryota</taxon>
        <taxon>Fungi</taxon>
        <taxon>Dikarya</taxon>
        <taxon>Basidiomycota</taxon>
        <taxon>Agaricomycotina</taxon>
        <taxon>Agaricomycetes</taxon>
        <taxon>Agaricomycetidae</taxon>
        <taxon>Boletales</taxon>
        <taxon>Coniophorineae</taxon>
        <taxon>Serpulaceae</taxon>
        <taxon>Serpula</taxon>
    </lineage>
</organism>
<reference evidence="2" key="1">
    <citation type="submission" date="2011-04" db="EMBL/GenBank/DDBJ databases">
        <title>Evolution of plant cell wall degrading machinery underlies the functional diversity of forest fungi.</title>
        <authorList>
            <consortium name="US DOE Joint Genome Institute (JGI-PGF)"/>
            <person name="Eastwood D.C."/>
            <person name="Floudas D."/>
            <person name="Binder M."/>
            <person name="Majcherczyk A."/>
            <person name="Schneider P."/>
            <person name="Aerts A."/>
            <person name="Asiegbu F.O."/>
            <person name="Baker S.E."/>
            <person name="Barry K."/>
            <person name="Bendiksby M."/>
            <person name="Blumentritt M."/>
            <person name="Coutinho P.M."/>
            <person name="Cullen D."/>
            <person name="Cullen D."/>
            <person name="Gathman A."/>
            <person name="Goodell B."/>
            <person name="Henrissat B."/>
            <person name="Ihrmark K."/>
            <person name="Kauserud H."/>
            <person name="Kohler A."/>
            <person name="LaButti K."/>
            <person name="Lapidus A."/>
            <person name="Lavin J.L."/>
            <person name="Lee Y.-H."/>
            <person name="Lindquist E."/>
            <person name="Lilly W."/>
            <person name="Lucas S."/>
            <person name="Morin E."/>
            <person name="Murat C."/>
            <person name="Oguiza J.A."/>
            <person name="Park J."/>
            <person name="Pisabarro A.G."/>
            <person name="Riley R."/>
            <person name="Rosling A."/>
            <person name="Salamov A."/>
            <person name="Schmidt O."/>
            <person name="Schmutz J."/>
            <person name="Skrede I."/>
            <person name="Stenlid J."/>
            <person name="Wiebenga A."/>
            <person name="Xie X."/>
            <person name="Kues U."/>
            <person name="Hibbett D.S."/>
            <person name="Hoffmeister D."/>
            <person name="Hogberg N."/>
            <person name="Martin F."/>
            <person name="Grigoriev I.V."/>
            <person name="Watkinson S.C."/>
        </authorList>
    </citation>
    <scope>NUCLEOTIDE SEQUENCE</scope>
    <source>
        <strain evidence="2">S7.9</strain>
    </source>
</reference>
<protein>
    <submittedName>
        <fullName evidence="2">Uncharacterized protein</fullName>
    </submittedName>
</protein>
<dbReference type="KEGG" id="sla:SERLADRAFT_434020"/>
<dbReference type="AlphaFoldDB" id="F8NLB7"/>
<evidence type="ECO:0000313" key="2">
    <source>
        <dbReference type="EMBL" id="EGO28165.1"/>
    </source>
</evidence>